<keyword evidence="6 9" id="KW-0812">Transmembrane</keyword>
<feature type="transmembrane region" description="Helical" evidence="9">
    <location>
        <begin position="96"/>
        <end position="122"/>
    </location>
</feature>
<dbReference type="InterPro" id="IPR030922">
    <property type="entry name" value="LptF"/>
</dbReference>
<comment type="subcellular location">
    <subcellularLocation>
        <location evidence="1">Cell inner membrane</location>
        <topology evidence="1">Multi-pass membrane protein</topology>
    </subcellularLocation>
</comment>
<keyword evidence="3" id="KW-0813">Transport</keyword>
<feature type="transmembrane region" description="Helical" evidence="9">
    <location>
        <begin position="269"/>
        <end position="292"/>
    </location>
</feature>
<proteinExistence type="predicted"/>
<dbReference type="PANTHER" id="PTHR33529:SF7">
    <property type="entry name" value="LIPOPOLYSACCHARIDE EXPORT SYSTEM PERMEASE PROTEIN LPTF"/>
    <property type="match status" value="1"/>
</dbReference>
<dbReference type="RefSeq" id="WP_284099380.1">
    <property type="nucleotide sequence ID" value="NZ_JARRAF010000003.1"/>
</dbReference>
<keyword evidence="5" id="KW-0997">Cell inner membrane</keyword>
<evidence type="ECO:0000256" key="4">
    <source>
        <dbReference type="ARBA" id="ARBA00022475"/>
    </source>
</evidence>
<dbReference type="NCBIfam" id="TIGR04407">
    <property type="entry name" value="LptF_YjgP"/>
    <property type="match status" value="1"/>
</dbReference>
<dbReference type="InterPro" id="IPR005495">
    <property type="entry name" value="LptG/LptF_permease"/>
</dbReference>
<evidence type="ECO:0000256" key="8">
    <source>
        <dbReference type="ARBA" id="ARBA00023136"/>
    </source>
</evidence>
<keyword evidence="7 9" id="KW-1133">Transmembrane helix</keyword>
<evidence type="ECO:0000313" key="10">
    <source>
        <dbReference type="EMBL" id="MDK2123091.1"/>
    </source>
</evidence>
<evidence type="ECO:0000256" key="9">
    <source>
        <dbReference type="SAM" id="Phobius"/>
    </source>
</evidence>
<feature type="transmembrane region" description="Helical" evidence="9">
    <location>
        <begin position="298"/>
        <end position="319"/>
    </location>
</feature>
<protein>
    <recommendedName>
        <fullName evidence="2">Lipopolysaccharide export system permease protein LptF</fullName>
    </recommendedName>
</protein>
<accession>A0ABT7DSP2</accession>
<keyword evidence="8 9" id="KW-0472">Membrane</keyword>
<organism evidence="10 11">
    <name type="scientific">Parachitinimonas caeni</name>
    <dbReference type="NCBI Taxonomy" id="3031301"/>
    <lineage>
        <taxon>Bacteria</taxon>
        <taxon>Pseudomonadati</taxon>
        <taxon>Pseudomonadota</taxon>
        <taxon>Betaproteobacteria</taxon>
        <taxon>Neisseriales</taxon>
        <taxon>Chitinibacteraceae</taxon>
        <taxon>Parachitinimonas</taxon>
    </lineage>
</organism>
<sequence length="357" mass="39673">MPDRRVFARALYRELSVVTASTFFVLLGIVLTQLVVKLLGAAASGGLASEAVAATIGFMALRYTPWILSMSLFVGVLYTLTRAYRDHEMPVWQSSGLAITAWIGPVMRFALPLVFTIGLLSLGLSPWAMRKADEYRDQLARRDDVSTVAPGLFKESAKSDSVYFIENFTGEGGAARNIFVESIKDGMQSITVADEGFLTSMPDGERILVLKHGRRYEGKPGSRAYRMVEFERSQLQVAEGQRNAVSLAVQATDSWTLWRAPWPAYKAELALRAAPPISALLLCLMAIPLAFFNPRVGRVFNIVLALLLFLIYFQLLNLFETQVAQGRIPIWVNLWPVHVAAAVTVLILFYRRLGPPR</sequence>
<comment type="caution">
    <text evidence="10">The sequence shown here is derived from an EMBL/GenBank/DDBJ whole genome shotgun (WGS) entry which is preliminary data.</text>
</comment>
<feature type="transmembrane region" description="Helical" evidence="9">
    <location>
        <begin position="12"/>
        <end position="32"/>
    </location>
</feature>
<dbReference type="Pfam" id="PF03739">
    <property type="entry name" value="LptF_LptG"/>
    <property type="match status" value="1"/>
</dbReference>
<keyword evidence="4" id="KW-1003">Cell membrane</keyword>
<dbReference type="Proteomes" id="UP001172778">
    <property type="component" value="Unassembled WGS sequence"/>
</dbReference>
<feature type="transmembrane region" description="Helical" evidence="9">
    <location>
        <begin position="66"/>
        <end position="84"/>
    </location>
</feature>
<evidence type="ECO:0000256" key="2">
    <source>
        <dbReference type="ARBA" id="ARBA00014213"/>
    </source>
</evidence>
<evidence type="ECO:0000256" key="5">
    <source>
        <dbReference type="ARBA" id="ARBA00022519"/>
    </source>
</evidence>
<evidence type="ECO:0000256" key="6">
    <source>
        <dbReference type="ARBA" id="ARBA00022692"/>
    </source>
</evidence>
<keyword evidence="11" id="KW-1185">Reference proteome</keyword>
<reference evidence="10" key="1">
    <citation type="submission" date="2023-03" db="EMBL/GenBank/DDBJ databases">
        <title>Chitinimonas shenzhenensis gen. nov., sp. nov., a novel member of family Burkholderiaceae isolated from activated sludge collected in Shen Zhen, China.</title>
        <authorList>
            <person name="Wang X."/>
        </authorList>
    </citation>
    <scope>NUCLEOTIDE SEQUENCE</scope>
    <source>
        <strain evidence="10">DQS-5</strain>
    </source>
</reference>
<evidence type="ECO:0000313" key="11">
    <source>
        <dbReference type="Proteomes" id="UP001172778"/>
    </source>
</evidence>
<feature type="transmembrane region" description="Helical" evidence="9">
    <location>
        <begin position="331"/>
        <end position="350"/>
    </location>
</feature>
<name>A0ABT7DSP2_9NEIS</name>
<dbReference type="PANTHER" id="PTHR33529">
    <property type="entry name" value="SLR0882 PROTEIN-RELATED"/>
    <property type="match status" value="1"/>
</dbReference>
<evidence type="ECO:0000256" key="7">
    <source>
        <dbReference type="ARBA" id="ARBA00022989"/>
    </source>
</evidence>
<evidence type="ECO:0000256" key="3">
    <source>
        <dbReference type="ARBA" id="ARBA00022448"/>
    </source>
</evidence>
<dbReference type="EMBL" id="JARRAF010000003">
    <property type="protein sequence ID" value="MDK2123091.1"/>
    <property type="molecule type" value="Genomic_DNA"/>
</dbReference>
<evidence type="ECO:0000256" key="1">
    <source>
        <dbReference type="ARBA" id="ARBA00004429"/>
    </source>
</evidence>
<gene>
    <name evidence="10" type="primary">lptF</name>
    <name evidence="10" type="ORF">PZA18_03375</name>
</gene>